<feature type="chain" id="PRO_5006194431" description="Bacterial transcriptional activator domain-containing protein" evidence="1">
    <location>
        <begin position="21"/>
        <end position="392"/>
    </location>
</feature>
<keyword evidence="3" id="KW-1185">Reference proteome</keyword>
<dbReference type="InParanoid" id="A0A0Q2M8U2"/>
<dbReference type="SUPFAM" id="SSF48452">
    <property type="entry name" value="TPR-like"/>
    <property type="match status" value="2"/>
</dbReference>
<dbReference type="AlphaFoldDB" id="A0A0Q2M8U2"/>
<gene>
    <name evidence="2" type="ORF">AMR76_18655</name>
</gene>
<evidence type="ECO:0000313" key="2">
    <source>
        <dbReference type="EMBL" id="KQH84250.1"/>
    </source>
</evidence>
<evidence type="ECO:0000256" key="1">
    <source>
        <dbReference type="SAM" id="SignalP"/>
    </source>
</evidence>
<protein>
    <recommendedName>
        <fullName evidence="4">Bacterial transcriptional activator domain-containing protein</fullName>
    </recommendedName>
</protein>
<dbReference type="SMART" id="SM00028">
    <property type="entry name" value="TPR"/>
    <property type="match status" value="4"/>
</dbReference>
<keyword evidence="1" id="KW-0732">Signal</keyword>
<feature type="signal peptide" evidence="1">
    <location>
        <begin position="1"/>
        <end position="20"/>
    </location>
</feature>
<dbReference type="EMBL" id="LKHS01000020">
    <property type="protein sequence ID" value="KQH84250.1"/>
    <property type="molecule type" value="Genomic_DNA"/>
</dbReference>
<sequence length="392" mass="45234">MMKRLIVCLLLMSSASLATAAELSQYAANKAMRANQLAQDNKLTEAINTLKNSEVTRAYDKAYFARMLGVFYWQNEQLKPAIQSLNNAVSSGQLVDDQGWTTRRMLADLLLMNQQYKQALPHYYELVKSAPKDQKVYELWLRIGQIHYQAQQWQKSLNAIARYEGFKRPDEVTPLSVKLGAQLQLEKWKDAIPTLKRLIALEPEKGNWWLQLVSLELRTGQKKDALSSLGLAKLQGVALSQHDLRLLAQLYAQNGVPERAARVIELLDEADSDIQLITERAFYWQRAKEWDRAIETWTLAAKFDRRYHWNVAQLLNQKGEYRSALSELDHVKEKDRQPQVALARARALYKLNHLEEALIQAKRSNNLDPSDEAKGWIKYLTQLRQIQTRQTS</sequence>
<reference evidence="2 3" key="1">
    <citation type="submission" date="2015-08" db="EMBL/GenBank/DDBJ databases">
        <title>Antibacterial properties of a collection of Vibrionaceae strains.</title>
        <authorList>
            <person name="Giubergia S."/>
        </authorList>
    </citation>
    <scope>NUCLEOTIDE SEQUENCE [LARGE SCALE GENOMIC DNA]</scope>
    <source>
        <strain evidence="2 3">S0821</strain>
    </source>
</reference>
<proteinExistence type="predicted"/>
<dbReference type="Pfam" id="PF13432">
    <property type="entry name" value="TPR_16"/>
    <property type="match status" value="2"/>
</dbReference>
<dbReference type="InterPro" id="IPR011990">
    <property type="entry name" value="TPR-like_helical_dom_sf"/>
</dbReference>
<evidence type="ECO:0000313" key="3">
    <source>
        <dbReference type="Proteomes" id="UP000051221"/>
    </source>
</evidence>
<comment type="caution">
    <text evidence="2">The sequence shown here is derived from an EMBL/GenBank/DDBJ whole genome shotgun (WGS) entry which is preliminary data.</text>
</comment>
<dbReference type="InterPro" id="IPR019734">
    <property type="entry name" value="TPR_rpt"/>
</dbReference>
<name>A0A0Q2M8U2_VIBFU</name>
<accession>A0A0Q2M8U2</accession>
<dbReference type="Gene3D" id="1.25.40.10">
    <property type="entry name" value="Tetratricopeptide repeat domain"/>
    <property type="match status" value="2"/>
</dbReference>
<evidence type="ECO:0008006" key="4">
    <source>
        <dbReference type="Google" id="ProtNLM"/>
    </source>
</evidence>
<dbReference type="Proteomes" id="UP000051221">
    <property type="component" value="Unassembled WGS sequence"/>
</dbReference>
<organism evidence="2 3">
    <name type="scientific">Vibrio furnissii</name>
    <dbReference type="NCBI Taxonomy" id="29494"/>
    <lineage>
        <taxon>Bacteria</taxon>
        <taxon>Pseudomonadati</taxon>
        <taxon>Pseudomonadota</taxon>
        <taxon>Gammaproteobacteria</taxon>
        <taxon>Vibrionales</taxon>
        <taxon>Vibrionaceae</taxon>
        <taxon>Vibrio</taxon>
    </lineage>
</organism>